<accession>S5YHU6</accession>
<dbReference type="OrthoDB" id="6431152at2"/>
<dbReference type="Pfam" id="PF13503">
    <property type="entry name" value="DUF4123"/>
    <property type="match status" value="1"/>
</dbReference>
<organism evidence="2 3">
    <name type="scientific">Paracoccus aminophilus JCM 7686</name>
    <dbReference type="NCBI Taxonomy" id="1367847"/>
    <lineage>
        <taxon>Bacteria</taxon>
        <taxon>Pseudomonadati</taxon>
        <taxon>Pseudomonadota</taxon>
        <taxon>Alphaproteobacteria</taxon>
        <taxon>Rhodobacterales</taxon>
        <taxon>Paracoccaceae</taxon>
        <taxon>Paracoccus</taxon>
    </lineage>
</organism>
<dbReference type="AlphaFoldDB" id="S5YHU6"/>
<dbReference type="eggNOG" id="COG1716">
    <property type="taxonomic scope" value="Bacteria"/>
</dbReference>
<reference evidence="2 3" key="1">
    <citation type="journal article" date="2014" name="BMC Genomics">
        <title>Architecture and functions of a multipartite genome of the methylotrophic bacterium Paracoccus aminophilus JCM 7686, containing primary and secondary chromids.</title>
        <authorList>
            <person name="Dziewit L."/>
            <person name="Czarnecki J."/>
            <person name="Wibberg D."/>
            <person name="Radlinska M."/>
            <person name="Mrozek P."/>
            <person name="Szymczak M."/>
            <person name="Schluter A."/>
            <person name="Puhler A."/>
            <person name="Bartosik D."/>
        </authorList>
    </citation>
    <scope>NUCLEOTIDE SEQUENCE [LARGE SCALE GENOMIC DNA]</scope>
    <source>
        <strain evidence="2">JCM 7686</strain>
        <plasmid evidence="3">Plasmid pAMI4</plasmid>
    </source>
</reference>
<dbReference type="EMBL" id="CP006652">
    <property type="protein sequence ID" value="AGT11033.1"/>
    <property type="molecule type" value="Genomic_DNA"/>
</dbReference>
<proteinExistence type="predicted"/>
<keyword evidence="2" id="KW-0614">Plasmid</keyword>
<geneLocation type="plasmid" evidence="2 3">
    <name>pAMI4</name>
</geneLocation>
<dbReference type="InterPro" id="IPR025391">
    <property type="entry name" value="DUF4123"/>
</dbReference>
<dbReference type="Proteomes" id="UP000015480">
    <property type="component" value="Plasmid pAMI4"/>
</dbReference>
<dbReference type="KEGG" id="pami:JCM7686_pAMI4p347"/>
<gene>
    <name evidence="2" type="ORF">JCM7686_pAMI4p347</name>
</gene>
<evidence type="ECO:0000259" key="1">
    <source>
        <dbReference type="Pfam" id="PF13503"/>
    </source>
</evidence>
<dbReference type="PATRIC" id="fig|1367847.3.peg.3996"/>
<evidence type="ECO:0000313" key="2">
    <source>
        <dbReference type="EMBL" id="AGT11033.1"/>
    </source>
</evidence>
<evidence type="ECO:0000313" key="3">
    <source>
        <dbReference type="Proteomes" id="UP000015480"/>
    </source>
</evidence>
<dbReference type="HOGENOM" id="CLU_1193946_0_0_5"/>
<feature type="domain" description="DUF4123" evidence="1">
    <location>
        <begin position="79"/>
        <end position="197"/>
    </location>
</feature>
<name>S5YHU6_PARAH</name>
<keyword evidence="3" id="KW-1185">Reference proteome</keyword>
<dbReference type="RefSeq" id="WP_020952517.1">
    <property type="nucleotide sequence ID" value="NC_022049.1"/>
</dbReference>
<sequence>MQDIYRDDPWMDFPVTEAIAEPAAVPGLCAKAIANVAPLDAQLGISPKKTVPDALWDALFGQPEPQAVEIADLPRLQTFAILDAAKVTHLPELLEDSGLEHRCLFKGSAYDALKNVSPWIVRLEDDNSFTRNLFTCGEAYWHLWGSLPGFYVRSHESLHDMWRHFRKFTRVEDNEGRGFYLRFWDRSVLNAARRGSSDTALYHALIGDMRIIWHSPEPDAPHRVWQLSRAAA</sequence>
<protein>
    <recommendedName>
        <fullName evidence="1">DUF4123 domain-containing protein</fullName>
    </recommendedName>
</protein>